<evidence type="ECO:0000313" key="3">
    <source>
        <dbReference type="Proteomes" id="UP000179275"/>
    </source>
</evidence>
<name>A0A1F6W3R8_9BACT</name>
<comment type="caution">
    <text evidence="2">The sequence shown here is derived from an EMBL/GenBank/DDBJ whole genome shotgun (WGS) entry which is preliminary data.</text>
</comment>
<dbReference type="Proteomes" id="UP000179275">
    <property type="component" value="Unassembled WGS sequence"/>
</dbReference>
<accession>A0A1F6W3R8</accession>
<feature type="signal peptide" evidence="1">
    <location>
        <begin position="1"/>
        <end position="29"/>
    </location>
</feature>
<sequence length="204" mass="22055">MTTMRRFLVVTTLAALVLTSAPSCRNSPAAPSSTPVVPDGYFQLVPTFNAAGNPNAEATGRVFLKDANGNNTAMTVEVLQMMVNLGGPVETRCDNCFEIRAEFCALDNKLVNFAQIYLSEFPGEFKFDMGTVVSNGYPCATMNSTRYGGPGGSPQGVRILPSGKLSFFEVKRRQFDDLINGVQVNPVDGRATLYVGLSERPFGY</sequence>
<dbReference type="AlphaFoldDB" id="A0A1F6W3R8"/>
<dbReference type="STRING" id="1801756.A3C67_01795"/>
<evidence type="ECO:0000313" key="2">
    <source>
        <dbReference type="EMBL" id="OGI76529.1"/>
    </source>
</evidence>
<protein>
    <submittedName>
        <fullName evidence="2">Uncharacterized protein</fullName>
    </submittedName>
</protein>
<keyword evidence="1" id="KW-0732">Signal</keyword>
<proteinExistence type="predicted"/>
<feature type="chain" id="PRO_5009527325" evidence="1">
    <location>
        <begin position="30"/>
        <end position="204"/>
    </location>
</feature>
<dbReference type="EMBL" id="MFUG01000001">
    <property type="protein sequence ID" value="OGI76529.1"/>
    <property type="molecule type" value="Genomic_DNA"/>
</dbReference>
<reference evidence="2 3" key="1">
    <citation type="journal article" date="2016" name="Nat. Commun.">
        <title>Thousands of microbial genomes shed light on interconnected biogeochemical processes in an aquifer system.</title>
        <authorList>
            <person name="Anantharaman K."/>
            <person name="Brown C.T."/>
            <person name="Hug L.A."/>
            <person name="Sharon I."/>
            <person name="Castelle C.J."/>
            <person name="Probst A.J."/>
            <person name="Thomas B.C."/>
            <person name="Singh A."/>
            <person name="Wilkins M.J."/>
            <person name="Karaoz U."/>
            <person name="Brodie E.L."/>
            <person name="Williams K.H."/>
            <person name="Hubbard S.S."/>
            <person name="Banfield J.F."/>
        </authorList>
    </citation>
    <scope>NUCLEOTIDE SEQUENCE [LARGE SCALE GENOMIC DNA]</scope>
</reference>
<organism evidence="2 3">
    <name type="scientific">Candidatus Nomurabacteria bacterium RIFCSPHIGHO2_02_FULL_42_19</name>
    <dbReference type="NCBI Taxonomy" id="1801756"/>
    <lineage>
        <taxon>Bacteria</taxon>
        <taxon>Candidatus Nomuraibacteriota</taxon>
    </lineage>
</organism>
<gene>
    <name evidence="2" type="ORF">A3C67_01795</name>
</gene>
<evidence type="ECO:0000256" key="1">
    <source>
        <dbReference type="SAM" id="SignalP"/>
    </source>
</evidence>